<organism evidence="2 3">
    <name type="scientific">Candidatus Mailhella merdigallinarum</name>
    <dbReference type="NCBI Taxonomy" id="2838658"/>
    <lineage>
        <taxon>Bacteria</taxon>
        <taxon>Pseudomonadati</taxon>
        <taxon>Thermodesulfobacteriota</taxon>
        <taxon>Desulfovibrionia</taxon>
        <taxon>Desulfovibrionales</taxon>
        <taxon>Desulfovibrionaceae</taxon>
        <taxon>Mailhella</taxon>
    </lineage>
</organism>
<dbReference type="AlphaFoldDB" id="A0A9D2KLY5"/>
<feature type="transmembrane region" description="Helical" evidence="1">
    <location>
        <begin position="20"/>
        <end position="38"/>
    </location>
</feature>
<accession>A0A9D2KLY5</accession>
<evidence type="ECO:0000313" key="2">
    <source>
        <dbReference type="EMBL" id="HJA08312.1"/>
    </source>
</evidence>
<evidence type="ECO:0000256" key="1">
    <source>
        <dbReference type="SAM" id="Phobius"/>
    </source>
</evidence>
<reference evidence="2" key="1">
    <citation type="journal article" date="2021" name="PeerJ">
        <title>Extensive microbial diversity within the chicken gut microbiome revealed by metagenomics and culture.</title>
        <authorList>
            <person name="Gilroy R."/>
            <person name="Ravi A."/>
            <person name="Getino M."/>
            <person name="Pursley I."/>
            <person name="Horton D.L."/>
            <person name="Alikhan N.F."/>
            <person name="Baker D."/>
            <person name="Gharbi K."/>
            <person name="Hall N."/>
            <person name="Watson M."/>
            <person name="Adriaenssens E.M."/>
            <person name="Foster-Nyarko E."/>
            <person name="Jarju S."/>
            <person name="Secka A."/>
            <person name="Antonio M."/>
            <person name="Oren A."/>
            <person name="Chaudhuri R.R."/>
            <person name="La Ragione R."/>
            <person name="Hildebrand F."/>
            <person name="Pallen M.J."/>
        </authorList>
    </citation>
    <scope>NUCLEOTIDE SEQUENCE</scope>
    <source>
        <strain evidence="2">CHK186-16707</strain>
    </source>
</reference>
<keyword evidence="1" id="KW-1133">Transmembrane helix</keyword>
<sequence>MSASTTMTSHPRRNAWLRLAGYALVLWGFFGFVGPWMVSMIPAWQRYCDVQEAQGLDSGALYYTDVPVSLECERANRAAVEAAMNRRRAAARMEERF</sequence>
<dbReference type="EMBL" id="DXAN01000008">
    <property type="protein sequence ID" value="HJA08312.1"/>
    <property type="molecule type" value="Genomic_DNA"/>
</dbReference>
<reference evidence="2" key="2">
    <citation type="submission" date="2021-04" db="EMBL/GenBank/DDBJ databases">
        <authorList>
            <person name="Gilroy R."/>
        </authorList>
    </citation>
    <scope>NUCLEOTIDE SEQUENCE</scope>
    <source>
        <strain evidence="2">CHK186-16707</strain>
    </source>
</reference>
<proteinExistence type="predicted"/>
<comment type="caution">
    <text evidence="2">The sequence shown here is derived from an EMBL/GenBank/DDBJ whole genome shotgun (WGS) entry which is preliminary data.</text>
</comment>
<gene>
    <name evidence="2" type="ORF">H9962_03865</name>
</gene>
<evidence type="ECO:0000313" key="3">
    <source>
        <dbReference type="Proteomes" id="UP000824225"/>
    </source>
</evidence>
<name>A0A9D2KLY5_9BACT</name>
<protein>
    <submittedName>
        <fullName evidence="2">Uncharacterized protein</fullName>
    </submittedName>
</protein>
<keyword evidence="1" id="KW-0472">Membrane</keyword>
<keyword evidence="1" id="KW-0812">Transmembrane</keyword>
<dbReference type="Proteomes" id="UP000824225">
    <property type="component" value="Unassembled WGS sequence"/>
</dbReference>